<dbReference type="Gene3D" id="2.40.128.690">
    <property type="entry name" value="YycH protein, domain 3-like"/>
    <property type="match status" value="1"/>
</dbReference>
<evidence type="ECO:0000313" key="3">
    <source>
        <dbReference type="Proteomes" id="UP001161691"/>
    </source>
</evidence>
<proteinExistence type="predicted"/>
<protein>
    <submittedName>
        <fullName evidence="2">Two-component system regulatory protein YycI</fullName>
    </submittedName>
</protein>
<dbReference type="EMBL" id="JAGRPV010000001">
    <property type="protein sequence ID" value="MDI4649499.1"/>
    <property type="molecule type" value="Genomic_DNA"/>
</dbReference>
<evidence type="ECO:0000313" key="2">
    <source>
        <dbReference type="EMBL" id="MDI4649499.1"/>
    </source>
</evidence>
<gene>
    <name evidence="2" type="primary">yycI</name>
    <name evidence="2" type="ORF">KB449_31515</name>
</gene>
<name>A0ABT6TS07_9BACL</name>
<accession>A0ABT6TS07</accession>
<dbReference type="RefSeq" id="WP_282912122.1">
    <property type="nucleotide sequence ID" value="NZ_JAGRPV010000001.1"/>
</dbReference>
<evidence type="ECO:0000259" key="1">
    <source>
        <dbReference type="Pfam" id="PF09648"/>
    </source>
</evidence>
<feature type="domain" description="Regulatory protein YycH-like" evidence="1">
    <location>
        <begin position="111"/>
        <end position="237"/>
    </location>
</feature>
<reference evidence="2" key="1">
    <citation type="submission" date="2023-04" db="EMBL/GenBank/DDBJ databases">
        <title>Comparative genomic analysis of Cohnella hashimotonis sp. nov., isolated from the International Space Station.</title>
        <authorList>
            <person name="Venkateswaran K."/>
            <person name="Simpson A."/>
        </authorList>
    </citation>
    <scope>NUCLEOTIDE SEQUENCE</scope>
    <source>
        <strain evidence="2">F6_2S_P_1</strain>
    </source>
</reference>
<dbReference type="InterPro" id="IPR018604">
    <property type="entry name" value="YycI-like"/>
</dbReference>
<dbReference type="Pfam" id="PF09648">
    <property type="entry name" value="YycI"/>
    <property type="match status" value="1"/>
</dbReference>
<keyword evidence="3" id="KW-1185">Reference proteome</keyword>
<sequence>MDWGRAKTVLIVAFFALNIVLGYQLWLEWRERIDSTVDWTSLSVEARQIMQEKNIRIEAKIPTDTPSLRDITYKQQVPSGTAVDKRIAIEPPRETRIVFNNKELLQALGDVIPELARYQFDYYGSAGEGEYAFNRKVEGLPLFDAKLILYYSEQKIQGYSQDLIETLPSEGGPDQKVLPATQALTSLILKKYLPAGAAVKEVQLGYHGQGIFNSDTQVAAPSWRVLLEDGGVFYVNAASGEVSTDKETSLEPLSEP</sequence>
<organism evidence="2 3">
    <name type="scientific">Cohnella hashimotonis</name>
    <dbReference type="NCBI Taxonomy" id="2826895"/>
    <lineage>
        <taxon>Bacteria</taxon>
        <taxon>Bacillati</taxon>
        <taxon>Bacillota</taxon>
        <taxon>Bacilli</taxon>
        <taxon>Bacillales</taxon>
        <taxon>Paenibacillaceae</taxon>
        <taxon>Cohnella</taxon>
    </lineage>
</organism>
<comment type="caution">
    <text evidence="2">The sequence shown here is derived from an EMBL/GenBank/DDBJ whole genome shotgun (WGS) entry which is preliminary data.</text>
</comment>
<dbReference type="Proteomes" id="UP001161691">
    <property type="component" value="Unassembled WGS sequence"/>
</dbReference>